<dbReference type="InterPro" id="IPR018490">
    <property type="entry name" value="cNMP-bd_dom_sf"/>
</dbReference>
<name>A0A0E3V289_9BURK</name>
<dbReference type="InterPro" id="IPR000644">
    <property type="entry name" value="CBS_dom"/>
</dbReference>
<organism evidence="4 5">
    <name type="scientific">Polynucleobacter duraquae</name>
    <dbReference type="NCBI Taxonomy" id="1835254"/>
    <lineage>
        <taxon>Bacteria</taxon>
        <taxon>Pseudomonadati</taxon>
        <taxon>Pseudomonadota</taxon>
        <taxon>Betaproteobacteria</taxon>
        <taxon>Burkholderiales</taxon>
        <taxon>Burkholderiaceae</taxon>
        <taxon>Polynucleobacter</taxon>
    </lineage>
</organism>
<dbReference type="KEGG" id="pdq:CL55_00018200"/>
<sequence>MAEKNNAIYPASHSLVQNLRQQLMQSLPFSKMAQKDVDFFLTSSREAYFAPKEVILSPADGVPQYLYLIRQGSVSGRRDIPGIEETAFLLDAGSLFSIGSAFANRAVSTTYSAVDDCFCLLCPVEAMRQLAMQSVPFSEFLNNRIWGLLQESRIALRNSFASQALAEQSLESRVGDLALKKPLTIGPNQSLREALTLIHEKKVGSILVMDDGQTILGILTRYDVLSRVTLSNLDLNTPISQVMSTDVKTLTVDDTVEKAGLLMSRLHIRHLPVLDRGELVGIISERDLFSLQRLSLNNISSAIRGTDELAQLKKCADDIRQFARNLLGQGIQARQLTTLISHLNDVLTARLIEIYAAKHQLNMTQFAWIALGSEGRSEQTIATDQDNALVFSDAESESQRAIYLCFANEVNWALDECGYPLCKGNIMANNPKLCLSQQEWLTRFSRWIEQGNPQDLLNASIFFDLRPLAGNADLLIPLKDYVRTKAAAIPRFIKLLADNSLNIRVPLNWLGGIEFTEIDGKKTIDLKLQGTAIIVDVARIYSLAHGIEVTNTRERLAAVGRALNIPESESAAWITAFEFLQTQRLAVQIGEARVTGNPNVVDIDSLNSVDRSILREALLQARSLQQLLQLDYAG</sequence>
<evidence type="ECO:0000313" key="4">
    <source>
        <dbReference type="EMBL" id="AKD26153.1"/>
    </source>
</evidence>
<reference evidence="4 5" key="1">
    <citation type="submission" date="2014-03" db="EMBL/GenBank/DDBJ databases">
        <title>Genome of Polynucleobacter strain MWH-MoK4.</title>
        <authorList>
            <person name="Hahn M.W."/>
        </authorList>
    </citation>
    <scope>NUCLEOTIDE SEQUENCE [LARGE SCALE GENOMIC DNA]</scope>
    <source>
        <strain evidence="4 5">MWH-MoK4</strain>
    </source>
</reference>
<dbReference type="InterPro" id="IPR051257">
    <property type="entry name" value="Diverse_CBS-Domain"/>
</dbReference>
<evidence type="ECO:0000313" key="5">
    <source>
        <dbReference type="Proteomes" id="UP000061135"/>
    </source>
</evidence>
<dbReference type="Gene3D" id="3.10.580.10">
    <property type="entry name" value="CBS-domain"/>
    <property type="match status" value="1"/>
</dbReference>
<dbReference type="Pfam" id="PF00571">
    <property type="entry name" value="CBS"/>
    <property type="match status" value="2"/>
</dbReference>
<accession>A0A0E3V289</accession>
<dbReference type="HOGENOM" id="CLU_027866_1_0_4"/>
<dbReference type="PATRIC" id="fig|576611.7.peg.1847"/>
<dbReference type="InterPro" id="IPR000595">
    <property type="entry name" value="cNMP-bd_dom"/>
</dbReference>
<dbReference type="GO" id="GO:0008773">
    <property type="term" value="F:[protein-PII] uridylyltransferase activity"/>
    <property type="evidence" value="ECO:0007669"/>
    <property type="project" value="InterPro"/>
</dbReference>
<evidence type="ECO:0000256" key="1">
    <source>
        <dbReference type="ARBA" id="ARBA00023122"/>
    </source>
</evidence>
<dbReference type="SUPFAM" id="SSF51206">
    <property type="entry name" value="cAMP-binding domain-like"/>
    <property type="match status" value="1"/>
</dbReference>
<dbReference type="InterPro" id="IPR018821">
    <property type="entry name" value="DUF294_put_nucleoTrafse_sb-bd"/>
</dbReference>
<gene>
    <name evidence="4" type="ORF">CL55_00018200</name>
</gene>
<dbReference type="InterPro" id="IPR014710">
    <property type="entry name" value="RmlC-like_jellyroll"/>
</dbReference>
<dbReference type="PANTHER" id="PTHR43080:SF2">
    <property type="entry name" value="CBS DOMAIN-CONTAINING PROTEIN"/>
    <property type="match status" value="1"/>
</dbReference>
<dbReference type="CDD" id="cd00038">
    <property type="entry name" value="CAP_ED"/>
    <property type="match status" value="1"/>
</dbReference>
<dbReference type="SUPFAM" id="SSF54631">
    <property type="entry name" value="CBS-domain pair"/>
    <property type="match status" value="1"/>
</dbReference>
<feature type="domain" description="CBS" evidence="3">
    <location>
        <begin position="178"/>
        <end position="235"/>
    </location>
</feature>
<dbReference type="PROSITE" id="PS51371">
    <property type="entry name" value="CBS"/>
    <property type="match status" value="2"/>
</dbReference>
<dbReference type="EMBL" id="CP007501">
    <property type="protein sequence ID" value="AKD26153.1"/>
    <property type="molecule type" value="Genomic_DNA"/>
</dbReference>
<dbReference type="Proteomes" id="UP000061135">
    <property type="component" value="Chromosome"/>
</dbReference>
<keyword evidence="5" id="KW-1185">Reference proteome</keyword>
<evidence type="ECO:0000259" key="3">
    <source>
        <dbReference type="PROSITE" id="PS51371"/>
    </source>
</evidence>
<proteinExistence type="predicted"/>
<dbReference type="InterPro" id="IPR005105">
    <property type="entry name" value="GlnD_Uridyltrans_N"/>
</dbReference>
<dbReference type="CDD" id="cd04623">
    <property type="entry name" value="CBS_pair_bac_euk"/>
    <property type="match status" value="1"/>
</dbReference>
<feature type="domain" description="CBS" evidence="3">
    <location>
        <begin position="243"/>
        <end position="301"/>
    </location>
</feature>
<keyword evidence="1 2" id="KW-0129">CBS domain</keyword>
<dbReference type="STRING" id="1835254.CL55_00018200"/>
<dbReference type="PANTHER" id="PTHR43080">
    <property type="entry name" value="CBS DOMAIN-CONTAINING PROTEIN CBSX3, MITOCHONDRIAL"/>
    <property type="match status" value="1"/>
</dbReference>
<evidence type="ECO:0000256" key="2">
    <source>
        <dbReference type="PROSITE-ProRule" id="PRU00703"/>
    </source>
</evidence>
<dbReference type="Pfam" id="PF03445">
    <property type="entry name" value="DUF294"/>
    <property type="match status" value="1"/>
</dbReference>
<dbReference type="SMART" id="SM00116">
    <property type="entry name" value="CBS"/>
    <property type="match status" value="2"/>
</dbReference>
<dbReference type="RefSeq" id="WP_046330813.1">
    <property type="nucleotide sequence ID" value="NZ_CP007501.1"/>
</dbReference>
<dbReference type="Gene3D" id="2.60.120.10">
    <property type="entry name" value="Jelly Rolls"/>
    <property type="match status" value="1"/>
</dbReference>
<dbReference type="InterPro" id="IPR044725">
    <property type="entry name" value="CBSX3_CBS_dom"/>
</dbReference>
<dbReference type="InterPro" id="IPR046342">
    <property type="entry name" value="CBS_dom_sf"/>
</dbReference>
<dbReference type="Pfam" id="PF10335">
    <property type="entry name" value="DUF294_C"/>
    <property type="match status" value="1"/>
</dbReference>
<dbReference type="AlphaFoldDB" id="A0A0E3V289"/>
<protein>
    <submittedName>
        <fullName evidence="4">Signal-transduction protein containing cAMP-binding and CBS domains</fullName>
    </submittedName>
</protein>
<dbReference type="CDD" id="cd05401">
    <property type="entry name" value="NT_GlnE_GlnD_like"/>
    <property type="match status" value="1"/>
</dbReference>